<dbReference type="AlphaFoldDB" id="V9PPX6"/>
<proteinExistence type="evidence at transcript level"/>
<feature type="domain" description="EF-hand" evidence="4">
    <location>
        <begin position="145"/>
        <end position="180"/>
    </location>
</feature>
<keyword evidence="2" id="KW-0106">Calcium</keyword>
<reference evidence="5" key="1">
    <citation type="journal article" date="2013" name="Science">
        <title>The genome of the ctenophore Mnemiopsis leidyi and its implications for cell type evolution.</title>
        <authorList>
            <consortium name="NISC Comparative Sequencing Program"/>
            <person name="Ryan J.F."/>
            <person name="Pang K."/>
            <person name="Schnitzler C.E."/>
            <person name="Nguyen A.D."/>
            <person name="Moreland R.T."/>
            <person name="Simmons D.K."/>
            <person name="Koch B.J."/>
            <person name="Francis W.R."/>
            <person name="Havlak P."/>
            <person name="Smith S.A."/>
            <person name="Putnam N.H."/>
            <person name="Haddock S.H."/>
            <person name="Dunn C.W."/>
            <person name="Wolfsberg T.G."/>
            <person name="Mullikin J.C."/>
            <person name="Martindale M.Q."/>
            <person name="Baxevanis A.D."/>
        </authorList>
    </citation>
    <scope>NUCLEOTIDE SEQUENCE</scope>
    <source>
        <strain evidence="5">15524</strain>
    </source>
</reference>
<name>V9PPX6_9METZ</name>
<feature type="region of interest" description="Disordered" evidence="3">
    <location>
        <begin position="13"/>
        <end position="36"/>
    </location>
</feature>
<dbReference type="Pfam" id="PF13499">
    <property type="entry name" value="EF-hand_7"/>
    <property type="match status" value="2"/>
</dbReference>
<dbReference type="InterPro" id="IPR002048">
    <property type="entry name" value="EF_hand_dom"/>
</dbReference>
<dbReference type="GO" id="GO:0016460">
    <property type="term" value="C:myosin II complex"/>
    <property type="evidence" value="ECO:0007669"/>
    <property type="project" value="TreeGrafter"/>
</dbReference>
<dbReference type="FunFam" id="1.10.238.10:FF:000001">
    <property type="entry name" value="Calmodulin 1"/>
    <property type="match status" value="1"/>
</dbReference>
<dbReference type="GO" id="GO:0005509">
    <property type="term" value="F:calcium ion binding"/>
    <property type="evidence" value="ECO:0007669"/>
    <property type="project" value="InterPro"/>
</dbReference>
<keyword evidence="1" id="KW-0677">Repeat</keyword>
<dbReference type="EMBL" id="KF317431">
    <property type="protein sequence ID" value="AHA51363.1"/>
    <property type="molecule type" value="mRNA"/>
</dbReference>
<accession>V9PPX6</accession>
<evidence type="ECO:0000256" key="1">
    <source>
        <dbReference type="ARBA" id="ARBA00022737"/>
    </source>
</evidence>
<dbReference type="SUPFAM" id="SSF47473">
    <property type="entry name" value="EF-hand"/>
    <property type="match status" value="1"/>
</dbReference>
<dbReference type="InterPro" id="IPR018247">
    <property type="entry name" value="EF_Hand_1_Ca_BS"/>
</dbReference>
<dbReference type="PROSITE" id="PS00018">
    <property type="entry name" value="EF_HAND_1"/>
    <property type="match status" value="4"/>
</dbReference>
<evidence type="ECO:0000313" key="5">
    <source>
        <dbReference type="EMBL" id="AHA51363.1"/>
    </source>
</evidence>
<evidence type="ECO:0000256" key="3">
    <source>
        <dbReference type="SAM" id="MobiDB-lite"/>
    </source>
</evidence>
<organism evidence="5">
    <name type="scientific">Euplokamis dunlapae</name>
    <dbReference type="NCBI Taxonomy" id="1403701"/>
    <lineage>
        <taxon>Eukaryota</taxon>
        <taxon>Metazoa</taxon>
        <taxon>Ctenophora</taxon>
        <taxon>Tentaculata</taxon>
        <taxon>Cydippida</taxon>
        <taxon>Euplokamidae</taxon>
        <taxon>Euplokamis</taxon>
    </lineage>
</organism>
<dbReference type="InterPro" id="IPR011992">
    <property type="entry name" value="EF-hand-dom_pair"/>
</dbReference>
<feature type="domain" description="EF-hand" evidence="4">
    <location>
        <begin position="219"/>
        <end position="254"/>
    </location>
</feature>
<dbReference type="PANTHER" id="PTHR23048">
    <property type="entry name" value="MYOSIN LIGHT CHAIN 1, 3"/>
    <property type="match status" value="1"/>
</dbReference>
<dbReference type="PROSITE" id="PS50222">
    <property type="entry name" value="EF_HAND_2"/>
    <property type="match status" value="4"/>
</dbReference>
<dbReference type="SMART" id="SM00054">
    <property type="entry name" value="EFh"/>
    <property type="match status" value="4"/>
</dbReference>
<feature type="domain" description="EF-hand" evidence="4">
    <location>
        <begin position="259"/>
        <end position="294"/>
    </location>
</feature>
<feature type="domain" description="EF-hand" evidence="4">
    <location>
        <begin position="182"/>
        <end position="217"/>
    </location>
</feature>
<protein>
    <submittedName>
        <fullName evidence="5">EF-hand_1 domain-containing protein</fullName>
    </submittedName>
</protein>
<dbReference type="Gene3D" id="1.10.238.10">
    <property type="entry name" value="EF-hand"/>
    <property type="match status" value="2"/>
</dbReference>
<evidence type="ECO:0000259" key="4">
    <source>
        <dbReference type="PROSITE" id="PS50222"/>
    </source>
</evidence>
<dbReference type="PANTHER" id="PTHR23048:SF0">
    <property type="entry name" value="CALMODULIN LIKE 3"/>
    <property type="match status" value="1"/>
</dbReference>
<dbReference type="CDD" id="cd00051">
    <property type="entry name" value="EFh"/>
    <property type="match status" value="2"/>
</dbReference>
<sequence length="300" mass="33218">MLSRVVRVKRPTKINPLPPLDVRGGKHRLKTPSSETLSSEGIDIDKLVTAKAEILAAQNEGDYLTPREQREGVLYKTDTQLKVCDVCDSTSPLVSPANTLVTSREAEKAEAVRAEEERNLGEAVNNFVMNAAQDAWRGGDELTTNQVSAYKELFDLFDANGDGSISIDELGHVFRIHLGKALADDDLCKIVEQVDENNSKTIEFNEFLALMASDTWADIEKNEIIKAFSVFDRNKDGYVDAEELRLALTTYGEAMSKEEADEVCTCLLAIADLDNNGLIDYSEFLTVMTSDEGVINCRQQ</sequence>
<evidence type="ECO:0000256" key="2">
    <source>
        <dbReference type="ARBA" id="ARBA00022837"/>
    </source>
</evidence>
<reference evidence="5" key="2">
    <citation type="submission" date="2016-09" db="EMBL/GenBank/DDBJ databases">
        <authorList>
            <person name="Capua I."/>
            <person name="De Benedictis P."/>
            <person name="Joannis T."/>
            <person name="Lombin L.H."/>
            <person name="Cattoli G."/>
        </authorList>
    </citation>
    <scope>NUCLEOTIDE SEQUENCE</scope>
    <source>
        <strain evidence="5">15524</strain>
    </source>
</reference>
<dbReference type="InterPro" id="IPR050230">
    <property type="entry name" value="CALM/Myosin/TropC-like"/>
</dbReference>